<protein>
    <submittedName>
        <fullName evidence="3">Tripartite-type tricarboxylate transporter receptor subunit TctC</fullName>
    </submittedName>
</protein>
<comment type="caution">
    <text evidence="3">The sequence shown here is derived from an EMBL/GenBank/DDBJ whole genome shotgun (WGS) entry which is preliminary data.</text>
</comment>
<organism evidence="3 4">
    <name type="scientific">Pigmentiphaga litoralis</name>
    <dbReference type="NCBI Taxonomy" id="516702"/>
    <lineage>
        <taxon>Bacteria</taxon>
        <taxon>Pseudomonadati</taxon>
        <taxon>Pseudomonadota</taxon>
        <taxon>Betaproteobacteria</taxon>
        <taxon>Burkholderiales</taxon>
        <taxon>Alcaligenaceae</taxon>
        <taxon>Pigmentiphaga</taxon>
    </lineage>
</organism>
<dbReference type="Gene3D" id="3.40.190.150">
    <property type="entry name" value="Bordetella uptake gene, domain 1"/>
    <property type="match status" value="1"/>
</dbReference>
<accession>A0A7Y9IRH2</accession>
<feature type="signal peptide" evidence="2">
    <location>
        <begin position="1"/>
        <end position="23"/>
    </location>
</feature>
<dbReference type="EMBL" id="JACBYR010000001">
    <property type="protein sequence ID" value="NYE81218.1"/>
    <property type="molecule type" value="Genomic_DNA"/>
</dbReference>
<dbReference type="Pfam" id="PF03401">
    <property type="entry name" value="TctC"/>
    <property type="match status" value="1"/>
</dbReference>
<name>A0A7Y9IRH2_9BURK</name>
<sequence>MKNAIQCGVLAALTLVAALPASAQDYPRRPIRMIAPFAPGGGSDVVARVVAEKLGTLLGQSVVVENRPGASGIIGADAVAKAPPDGYTVLMTNSALTSNPWLYKKLPYNTEKDLVPVSELASSPTLLGATPSAPFNTLPELVSYAKKHPKEVSVGTPGAGQMSHLAAEMVSQASGAELLVIHYKGTANSMSDLLGGTIMLSFGTVPGFINHIQSGKLKAIAVASPQRLKVLPNVPTVAETFPGFEMTVWFGTFVPAGTPAPIVEKLHRATAQALADPAVRAKFAEEGLEPGSKSTADFDKLFRTDLARWKTFVQERRIQIDN</sequence>
<dbReference type="Gene3D" id="3.40.190.10">
    <property type="entry name" value="Periplasmic binding protein-like II"/>
    <property type="match status" value="1"/>
</dbReference>
<dbReference type="CDD" id="cd13578">
    <property type="entry name" value="PBP2_Bug27"/>
    <property type="match status" value="1"/>
</dbReference>
<evidence type="ECO:0000313" key="4">
    <source>
        <dbReference type="Proteomes" id="UP000542125"/>
    </source>
</evidence>
<dbReference type="Proteomes" id="UP000542125">
    <property type="component" value="Unassembled WGS sequence"/>
</dbReference>
<dbReference type="PANTHER" id="PTHR42928">
    <property type="entry name" value="TRICARBOXYLATE-BINDING PROTEIN"/>
    <property type="match status" value="1"/>
</dbReference>
<evidence type="ECO:0000313" key="3">
    <source>
        <dbReference type="EMBL" id="NYE81218.1"/>
    </source>
</evidence>
<dbReference type="AlphaFoldDB" id="A0A7Y9IRH2"/>
<evidence type="ECO:0000256" key="2">
    <source>
        <dbReference type="SAM" id="SignalP"/>
    </source>
</evidence>
<dbReference type="InterPro" id="IPR042100">
    <property type="entry name" value="Bug_dom1"/>
</dbReference>
<gene>
    <name evidence="3" type="ORF">FHW18_000489</name>
</gene>
<dbReference type="RefSeq" id="WP_179583075.1">
    <property type="nucleotide sequence ID" value="NZ_JACBYR010000001.1"/>
</dbReference>
<comment type="similarity">
    <text evidence="1">Belongs to the UPF0065 (bug) family.</text>
</comment>
<proteinExistence type="inferred from homology"/>
<dbReference type="PANTHER" id="PTHR42928:SF5">
    <property type="entry name" value="BLR1237 PROTEIN"/>
    <property type="match status" value="1"/>
</dbReference>
<feature type="chain" id="PRO_5030883955" evidence="2">
    <location>
        <begin position="24"/>
        <end position="322"/>
    </location>
</feature>
<dbReference type="SUPFAM" id="SSF53850">
    <property type="entry name" value="Periplasmic binding protein-like II"/>
    <property type="match status" value="1"/>
</dbReference>
<keyword evidence="3" id="KW-0675">Receptor</keyword>
<evidence type="ECO:0000256" key="1">
    <source>
        <dbReference type="ARBA" id="ARBA00006987"/>
    </source>
</evidence>
<keyword evidence="4" id="KW-1185">Reference proteome</keyword>
<reference evidence="3 4" key="1">
    <citation type="submission" date="2020-07" db="EMBL/GenBank/DDBJ databases">
        <title>Genomic Encyclopedia of Type Strains, Phase IV (KMG-V): Genome sequencing to study the core and pangenomes of soil and plant-associated prokaryotes.</title>
        <authorList>
            <person name="Whitman W."/>
        </authorList>
    </citation>
    <scope>NUCLEOTIDE SEQUENCE [LARGE SCALE GENOMIC DNA]</scope>
    <source>
        <strain evidence="3 4">SAS40</strain>
    </source>
</reference>
<keyword evidence="2" id="KW-0732">Signal</keyword>
<dbReference type="PIRSF" id="PIRSF017082">
    <property type="entry name" value="YflP"/>
    <property type="match status" value="1"/>
</dbReference>
<dbReference type="InterPro" id="IPR005064">
    <property type="entry name" value="BUG"/>
</dbReference>